<comment type="similarity">
    <text evidence="26">In the C-terminal section; belongs to the aspartate/ornithine carbamoyltransferase superfamily. ATCase family.</text>
</comment>
<evidence type="ECO:0000313" key="42">
    <source>
        <dbReference type="Ensembl" id="ENSAOCP00000076005.1"/>
    </source>
</evidence>
<dbReference type="NCBIfam" id="TIGR01368">
    <property type="entry name" value="CPSaseIIsmall"/>
    <property type="match status" value="1"/>
</dbReference>
<accession>A0AAQ6AIW3</accession>
<evidence type="ECO:0000256" key="29">
    <source>
        <dbReference type="ARBA" id="ARBA00044063"/>
    </source>
</evidence>
<evidence type="ECO:0000256" key="7">
    <source>
        <dbReference type="ARBA" id="ARBA00012738"/>
    </source>
</evidence>
<dbReference type="PROSITE" id="PS00097">
    <property type="entry name" value="CARBAMOYLTRANSFERASE"/>
    <property type="match status" value="1"/>
</dbReference>
<dbReference type="PROSITE" id="PS00482">
    <property type="entry name" value="DIHYDROOROTASE_1"/>
    <property type="match status" value="1"/>
</dbReference>
<dbReference type="GO" id="GO:0006541">
    <property type="term" value="P:glutamine metabolic process"/>
    <property type="evidence" value="ECO:0007669"/>
    <property type="project" value="InterPro"/>
</dbReference>
<comment type="catalytic activity">
    <reaction evidence="32">
        <text>hydrogencarbonate + L-glutamine + 2 ATP + H2O = carbamoyl phosphate + L-glutamate + 2 ADP + phosphate + 2 H(+)</text>
        <dbReference type="Rhea" id="RHEA:18633"/>
        <dbReference type="ChEBI" id="CHEBI:15377"/>
        <dbReference type="ChEBI" id="CHEBI:15378"/>
        <dbReference type="ChEBI" id="CHEBI:17544"/>
        <dbReference type="ChEBI" id="CHEBI:29985"/>
        <dbReference type="ChEBI" id="CHEBI:30616"/>
        <dbReference type="ChEBI" id="CHEBI:43474"/>
        <dbReference type="ChEBI" id="CHEBI:58228"/>
        <dbReference type="ChEBI" id="CHEBI:58359"/>
        <dbReference type="ChEBI" id="CHEBI:456216"/>
        <dbReference type="EC" id="6.3.5.5"/>
    </reaction>
</comment>
<dbReference type="CDD" id="cd01744">
    <property type="entry name" value="GATase1_CPSase"/>
    <property type="match status" value="1"/>
</dbReference>
<evidence type="ECO:0000256" key="10">
    <source>
        <dbReference type="ARBA" id="ARBA00013008"/>
    </source>
</evidence>
<dbReference type="FunFam" id="3.50.30.20:FF:000002">
    <property type="entry name" value="Carbamoyl-phosphate synthase 1, mitochondrial"/>
    <property type="match status" value="1"/>
</dbReference>
<dbReference type="InterPro" id="IPR029062">
    <property type="entry name" value="Class_I_gatase-like"/>
</dbReference>
<dbReference type="Pfam" id="PF12890">
    <property type="entry name" value="DHOase"/>
    <property type="match status" value="1"/>
</dbReference>
<dbReference type="FunFam" id="3.30.1490.20:FF:000001">
    <property type="entry name" value="Carbamoyl-phosphate synthase large chain"/>
    <property type="match status" value="1"/>
</dbReference>
<dbReference type="Pfam" id="PF25596">
    <property type="entry name" value="CPSase_L_D1"/>
    <property type="match status" value="1"/>
</dbReference>
<comment type="similarity">
    <text evidence="27">In the N-terminal section; belongs to the CarA family.</text>
</comment>
<keyword evidence="16" id="KW-0479">Metal-binding</keyword>
<feature type="compositionally biased region" description="Low complexity" evidence="39">
    <location>
        <begin position="1837"/>
        <end position="1855"/>
    </location>
</feature>
<dbReference type="InterPro" id="IPR058047">
    <property type="entry name" value="CPSase_preATP-grasp"/>
</dbReference>
<dbReference type="SUPFAM" id="SSF52440">
    <property type="entry name" value="PreATP-grasp domain"/>
    <property type="match status" value="2"/>
</dbReference>
<keyword evidence="14" id="KW-0436">Ligase</keyword>
<evidence type="ECO:0000256" key="36">
    <source>
        <dbReference type="ARBA" id="ARBA00070057"/>
    </source>
</evidence>
<evidence type="ECO:0000256" key="35">
    <source>
        <dbReference type="ARBA" id="ARBA00059164"/>
    </source>
</evidence>
<comment type="pathway">
    <text evidence="6">Pyrimidine metabolism; UMP biosynthesis via de novo pathway; (S)-dihydroorotate from bicarbonate: step 3/3.</text>
</comment>
<comment type="cofactor">
    <cofactor evidence="1">
        <name>Zn(2+)</name>
        <dbReference type="ChEBI" id="CHEBI:29105"/>
    </cofactor>
</comment>
<dbReference type="InterPro" id="IPR024403">
    <property type="entry name" value="DHOase_cat"/>
</dbReference>
<dbReference type="GO" id="GO:0006207">
    <property type="term" value="P:'de novo' pyrimidine nucleobase biosynthetic process"/>
    <property type="evidence" value="ECO:0007669"/>
    <property type="project" value="InterPro"/>
</dbReference>
<dbReference type="Pfam" id="PF02729">
    <property type="entry name" value="OTCace_N"/>
    <property type="match status" value="1"/>
</dbReference>
<keyword evidence="22" id="KW-0665">Pyrimidine biosynthesis</keyword>
<evidence type="ECO:0000256" key="1">
    <source>
        <dbReference type="ARBA" id="ARBA00001947"/>
    </source>
</evidence>
<dbReference type="PANTHER" id="PTHR11405">
    <property type="entry name" value="CARBAMOYLTRANSFERASE FAMILY MEMBER"/>
    <property type="match status" value="1"/>
</dbReference>
<evidence type="ECO:0000256" key="4">
    <source>
        <dbReference type="ARBA" id="ARBA00004812"/>
    </source>
</evidence>
<dbReference type="Pfam" id="PF02142">
    <property type="entry name" value="MGS"/>
    <property type="match status" value="1"/>
</dbReference>
<feature type="domain" description="ATP-grasp" evidence="40">
    <location>
        <begin position="1030"/>
        <end position="1221"/>
    </location>
</feature>
<comment type="similarity">
    <text evidence="25">In the 3rd section; belongs to the metallo-dependent hydrolases superfamily. DHOase family. CAD subfamily.</text>
</comment>
<dbReference type="PANTHER" id="PTHR11405:SF5">
    <property type="entry name" value="CAD PROTEIN"/>
    <property type="match status" value="1"/>
</dbReference>
<dbReference type="GO" id="GO:0005524">
    <property type="term" value="F:ATP binding"/>
    <property type="evidence" value="ECO:0007669"/>
    <property type="project" value="UniProtKB-UniRule"/>
</dbReference>
<dbReference type="SUPFAM" id="SSF56059">
    <property type="entry name" value="Glutathione synthetase ATP-binding domain-like"/>
    <property type="match status" value="2"/>
</dbReference>
<dbReference type="EC" id="3.5.1.2" evidence="9"/>
<dbReference type="SUPFAM" id="SSF52317">
    <property type="entry name" value="Class I glutamine amidotransferase-like"/>
    <property type="match status" value="1"/>
</dbReference>
<feature type="domain" description="MGS-like" evidence="41">
    <location>
        <begin position="1286"/>
        <end position="1442"/>
    </location>
</feature>
<evidence type="ECO:0000256" key="22">
    <source>
        <dbReference type="ARBA" id="ARBA00022975"/>
    </source>
</evidence>
<dbReference type="InterPro" id="IPR002082">
    <property type="entry name" value="Asp_carbamoyltransf"/>
</dbReference>
<dbReference type="InterPro" id="IPR006132">
    <property type="entry name" value="Asp/Orn_carbamoyltranf_P-bd"/>
</dbReference>
<dbReference type="GO" id="GO:0004151">
    <property type="term" value="F:dihydroorotase activity"/>
    <property type="evidence" value="ECO:0007669"/>
    <property type="project" value="UniProtKB-EC"/>
</dbReference>
<name>A0AAQ6AIW3_AMPOC</name>
<dbReference type="GO" id="GO:0005634">
    <property type="term" value="C:nucleus"/>
    <property type="evidence" value="ECO:0007669"/>
    <property type="project" value="UniProtKB-SubCell"/>
</dbReference>
<dbReference type="Gene3D" id="1.10.1030.10">
    <property type="entry name" value="Carbamoyl-phosphate synthetase, large subunit oligomerisation domain"/>
    <property type="match status" value="1"/>
</dbReference>
<dbReference type="FunFam" id="3.40.50.20:FF:000001">
    <property type="entry name" value="Carbamoyl-phosphate synthase large chain"/>
    <property type="match status" value="1"/>
</dbReference>
<dbReference type="Gene3D" id="3.40.50.20">
    <property type="match status" value="2"/>
</dbReference>
<dbReference type="Gene3D" id="3.40.50.880">
    <property type="match status" value="1"/>
</dbReference>
<dbReference type="SMART" id="SM00851">
    <property type="entry name" value="MGS"/>
    <property type="match status" value="1"/>
</dbReference>
<evidence type="ECO:0000256" key="3">
    <source>
        <dbReference type="ARBA" id="ARBA00004496"/>
    </source>
</evidence>
<dbReference type="HAMAP" id="MF_00001">
    <property type="entry name" value="Asp_carb_tr"/>
    <property type="match status" value="1"/>
</dbReference>
<dbReference type="InterPro" id="IPR016185">
    <property type="entry name" value="PreATP-grasp_dom_sf"/>
</dbReference>
<dbReference type="FunFam" id="1.10.1030.10:FF:000001">
    <property type="entry name" value="Carbamoyl-phosphate synthase large chain"/>
    <property type="match status" value="1"/>
</dbReference>
<keyword evidence="17" id="KW-0677">Repeat</keyword>
<dbReference type="HAMAP" id="MF_01209">
    <property type="entry name" value="CPSase_S_chain"/>
    <property type="match status" value="1"/>
</dbReference>
<evidence type="ECO:0000256" key="28">
    <source>
        <dbReference type="ARBA" id="ARBA00043998"/>
    </source>
</evidence>
<comment type="subcellular location">
    <subcellularLocation>
        <location evidence="3">Cytoplasm</location>
    </subcellularLocation>
    <subcellularLocation>
        <location evidence="2">Nucleus</location>
    </subcellularLocation>
</comment>
<dbReference type="NCBIfam" id="TIGR01369">
    <property type="entry name" value="CPSaseII_lrg"/>
    <property type="match status" value="1"/>
</dbReference>
<comment type="pathway">
    <text evidence="4">Pyrimidine metabolism; UMP biosynthesis via de novo pathway; (S)-dihydroorotate from bicarbonate: step 1/3.</text>
</comment>
<dbReference type="SUPFAM" id="SSF52335">
    <property type="entry name" value="Methylglyoxal synthase-like"/>
    <property type="match status" value="1"/>
</dbReference>
<dbReference type="InterPro" id="IPR036897">
    <property type="entry name" value="CarbamoylP_synth_lsu_oligo_sf"/>
</dbReference>
<keyword evidence="43" id="KW-1185">Reference proteome</keyword>
<dbReference type="FunFam" id="3.30.470.20:FF:000001">
    <property type="entry name" value="Carbamoyl-phosphate synthase large chain"/>
    <property type="match status" value="1"/>
</dbReference>
<dbReference type="GO" id="GO:0006526">
    <property type="term" value="P:L-arginine biosynthetic process"/>
    <property type="evidence" value="ECO:0007669"/>
    <property type="project" value="TreeGrafter"/>
</dbReference>
<dbReference type="Gene3D" id="3.30.1490.20">
    <property type="entry name" value="ATP-grasp fold, A domain"/>
    <property type="match status" value="1"/>
</dbReference>
<comment type="function">
    <text evidence="35">Multifunctional protein that encodes the first 3 enzymatic activities of the de novo pyrimidine pathway: carbamoylphosphate synthetase (CPSase; EC 6.3.5.5), aspartate transcarbamylase (ATCase; EC 2.1.3.2) and dihydroorotase (DHOase; EC 3.5.2.3). The CPSase-function is accomplished in 2 steps, by a glutamine-dependent amidotransferase activity (GATase) that binds and cleaves glutamine to produce ammonia, followed by an ammonium-dependent carbamoyl phosphate synthetase, which reacts with the ammonia, hydrogencarbonate and ATP to form carbamoyl phosphate. The endogenously produced carbamoyl phosphate is sequestered and channeled to the ATCase active site. ATCase then catalyzes the formation of carbamoyl-L-aspartate from L-aspartate and carbamoyl phosphate. In the last step, DHOase catalyzes the cyclization of carbamoyl aspartate to dihydroorotate.</text>
</comment>
<keyword evidence="20" id="KW-0862">Zinc</keyword>
<dbReference type="Pfam" id="PF02787">
    <property type="entry name" value="CPSase_L_D3"/>
    <property type="match status" value="1"/>
</dbReference>
<evidence type="ECO:0000256" key="5">
    <source>
        <dbReference type="ARBA" id="ARBA00004852"/>
    </source>
</evidence>
<evidence type="ECO:0000256" key="17">
    <source>
        <dbReference type="ARBA" id="ARBA00022737"/>
    </source>
</evidence>
<dbReference type="NCBIfam" id="NF002032">
    <property type="entry name" value="PRK00856.1"/>
    <property type="match status" value="1"/>
</dbReference>
<dbReference type="SUPFAM" id="SSF48108">
    <property type="entry name" value="Carbamoyl phosphate synthetase, large subunit connection domain"/>
    <property type="match status" value="1"/>
</dbReference>
<dbReference type="Pfam" id="PF00988">
    <property type="entry name" value="CPSase_sm_chain"/>
    <property type="match status" value="1"/>
</dbReference>
<dbReference type="FunFam" id="3.20.20.140:FF:000015">
    <property type="entry name" value="CAD protein isoform X2"/>
    <property type="match status" value="1"/>
</dbReference>
<evidence type="ECO:0000256" key="13">
    <source>
        <dbReference type="ARBA" id="ARBA00022553"/>
    </source>
</evidence>
<dbReference type="GO" id="GO:0004088">
    <property type="term" value="F:carbamoyl-phosphate synthase (glutamine-hydrolyzing) activity"/>
    <property type="evidence" value="ECO:0007669"/>
    <property type="project" value="UniProtKB-EC"/>
</dbReference>
<dbReference type="Gene3D" id="3.20.20.140">
    <property type="entry name" value="Metal-dependent hydrolases"/>
    <property type="match status" value="1"/>
</dbReference>
<dbReference type="InterPro" id="IPR017926">
    <property type="entry name" value="GATASE"/>
</dbReference>
<evidence type="ECO:0000256" key="37">
    <source>
        <dbReference type="ARBA" id="ARBA00077900"/>
    </source>
</evidence>
<dbReference type="InterPro" id="IPR005479">
    <property type="entry name" value="CPAse_ATP-bd"/>
</dbReference>
<keyword evidence="13" id="KW-0597">Phosphoprotein</keyword>
<dbReference type="SUPFAM" id="SSF53671">
    <property type="entry name" value="Aspartate/ornithine carbamoyltransferase"/>
    <property type="match status" value="1"/>
</dbReference>
<gene>
    <name evidence="42" type="primary">CAD</name>
</gene>
<dbReference type="PROSITE" id="PS50975">
    <property type="entry name" value="ATP_GRASP"/>
    <property type="match status" value="2"/>
</dbReference>
<dbReference type="InterPro" id="IPR005480">
    <property type="entry name" value="CPSase_lsu_oligo"/>
</dbReference>
<evidence type="ECO:0000256" key="20">
    <source>
        <dbReference type="ARBA" id="ARBA00022833"/>
    </source>
</evidence>
<dbReference type="PROSITE" id="PS00866">
    <property type="entry name" value="CPSASE_1"/>
    <property type="match status" value="2"/>
</dbReference>
<dbReference type="InterPro" id="IPR013815">
    <property type="entry name" value="ATP_grasp_subdomain_1"/>
</dbReference>
<dbReference type="EC" id="6.3.5.5" evidence="7"/>
<dbReference type="Pfam" id="PF00185">
    <property type="entry name" value="OTCace"/>
    <property type="match status" value="1"/>
</dbReference>
<feature type="domain" description="ATP-grasp" evidence="40">
    <location>
        <begin position="498"/>
        <end position="698"/>
    </location>
</feature>
<protein>
    <recommendedName>
        <fullName evidence="36">Multifunctional protein CAD</fullName>
        <ecNumber evidence="10">2.1.3.2</ecNumber>
        <ecNumber evidence="9">3.5.1.2</ecNumber>
        <ecNumber evidence="8">3.5.2.3</ecNumber>
        <ecNumber evidence="29">6.3.4.16</ecNumber>
        <ecNumber evidence="7">6.3.5.5</ecNumber>
    </recommendedName>
    <alternativeName>
        <fullName evidence="37">Carbamoyl phosphate synthetase 2-aspartate transcarbamylase-dihydroorotase</fullName>
    </alternativeName>
</protein>
<dbReference type="CDD" id="cd01423">
    <property type="entry name" value="MGS_CPS_I_III"/>
    <property type="match status" value="1"/>
</dbReference>
<reference evidence="42" key="2">
    <citation type="submission" date="2025-08" db="UniProtKB">
        <authorList>
            <consortium name="Ensembl"/>
        </authorList>
    </citation>
    <scope>IDENTIFICATION</scope>
</reference>
<dbReference type="NCBIfam" id="NF009455">
    <property type="entry name" value="PRK12815.1"/>
    <property type="match status" value="1"/>
</dbReference>
<dbReference type="GO" id="GO:0004087">
    <property type="term" value="F:carbamoyl-phosphate synthase (ammonia) activity"/>
    <property type="evidence" value="ECO:0007669"/>
    <property type="project" value="UniProtKB-EC"/>
</dbReference>
<dbReference type="InterPro" id="IPR036480">
    <property type="entry name" value="CarbP_synth_ssu_N_sf"/>
</dbReference>
<dbReference type="InterPro" id="IPR002195">
    <property type="entry name" value="Dihydroorotase_CS"/>
</dbReference>
<evidence type="ECO:0000256" key="32">
    <source>
        <dbReference type="ARBA" id="ARBA00048816"/>
    </source>
</evidence>
<dbReference type="EC" id="3.5.2.3" evidence="8"/>
<dbReference type="InterPro" id="IPR036901">
    <property type="entry name" value="Asp/Orn_carbamoylTrfase_sf"/>
</dbReference>
<dbReference type="PROSITE" id="PS00867">
    <property type="entry name" value="CPSASE_2"/>
    <property type="match status" value="1"/>
</dbReference>
<dbReference type="PROSITE" id="PS51273">
    <property type="entry name" value="GATASE_TYPE_1"/>
    <property type="match status" value="1"/>
</dbReference>
<evidence type="ECO:0000256" key="30">
    <source>
        <dbReference type="ARBA" id="ARBA00047359"/>
    </source>
</evidence>
<dbReference type="GO" id="GO:0016597">
    <property type="term" value="F:amino acid binding"/>
    <property type="evidence" value="ECO:0007669"/>
    <property type="project" value="InterPro"/>
</dbReference>
<reference evidence="42" key="3">
    <citation type="submission" date="2025-09" db="UniProtKB">
        <authorList>
            <consortium name="Ensembl"/>
        </authorList>
    </citation>
    <scope>IDENTIFICATION</scope>
</reference>
<dbReference type="GeneTree" id="ENSGT00940000157241"/>
<comment type="catalytic activity">
    <reaction evidence="30">
        <text>hydrogencarbonate + NH4(+) + 2 ATP = carbamoyl phosphate + 2 ADP + phosphate + 2 H(+)</text>
        <dbReference type="Rhea" id="RHEA:18029"/>
        <dbReference type="ChEBI" id="CHEBI:15378"/>
        <dbReference type="ChEBI" id="CHEBI:17544"/>
        <dbReference type="ChEBI" id="CHEBI:28938"/>
        <dbReference type="ChEBI" id="CHEBI:30616"/>
        <dbReference type="ChEBI" id="CHEBI:43474"/>
        <dbReference type="ChEBI" id="CHEBI:58228"/>
        <dbReference type="ChEBI" id="CHEBI:456216"/>
        <dbReference type="EC" id="6.3.4.16"/>
    </reaction>
</comment>
<comment type="catalytic activity">
    <reaction evidence="33">
        <text>carbamoyl phosphate + L-aspartate = N-carbamoyl-L-aspartate + phosphate + H(+)</text>
        <dbReference type="Rhea" id="RHEA:20013"/>
        <dbReference type="ChEBI" id="CHEBI:15378"/>
        <dbReference type="ChEBI" id="CHEBI:29991"/>
        <dbReference type="ChEBI" id="CHEBI:32814"/>
        <dbReference type="ChEBI" id="CHEBI:43474"/>
        <dbReference type="ChEBI" id="CHEBI:58228"/>
        <dbReference type="EC" id="2.1.3.2"/>
    </reaction>
</comment>
<dbReference type="FunFam" id="3.40.50.1370:FF:000002">
    <property type="entry name" value="Aspartate carbamoyltransferase 2"/>
    <property type="match status" value="1"/>
</dbReference>
<dbReference type="NCBIfam" id="NF009475">
    <property type="entry name" value="PRK12838.1"/>
    <property type="match status" value="1"/>
</dbReference>
<proteinExistence type="inferred from homology"/>
<keyword evidence="18 38" id="KW-0547">Nucleotide-binding</keyword>
<dbReference type="FunFam" id="3.40.50.20:FF:000002">
    <property type="entry name" value="Carbamoyl-phosphate synthase large chain"/>
    <property type="match status" value="1"/>
</dbReference>
<dbReference type="FunFam" id="3.30.470.20:FF:000004">
    <property type="entry name" value="Carbamoyl-phosphate synthase (glutamine-hydrolyzing)"/>
    <property type="match status" value="1"/>
</dbReference>
<dbReference type="InterPro" id="IPR005483">
    <property type="entry name" value="CPSase_dom"/>
</dbReference>
<dbReference type="InterPro" id="IPR011607">
    <property type="entry name" value="MGS-like_dom"/>
</dbReference>
<comment type="pathway">
    <text evidence="5">Pyrimidine metabolism; UMP biosynthesis via de novo pathway; (S)-dihydroorotate from bicarbonate: step 2/3.</text>
</comment>
<dbReference type="InterPro" id="IPR006130">
    <property type="entry name" value="Asp/Orn_carbamoylTrfase"/>
</dbReference>
<dbReference type="GO" id="GO:0004359">
    <property type="term" value="F:glutaminase activity"/>
    <property type="evidence" value="ECO:0007669"/>
    <property type="project" value="UniProtKB-EC"/>
</dbReference>
<keyword evidence="12" id="KW-0021">Allosteric enzyme</keyword>
<keyword evidence="23" id="KW-0539">Nucleus</keyword>
<dbReference type="Gene3D" id="3.30.470.20">
    <property type="entry name" value="ATP-grasp fold, B domain"/>
    <property type="match status" value="2"/>
</dbReference>
<keyword evidence="11" id="KW-0963">Cytoplasm</keyword>
<dbReference type="InterPro" id="IPR006131">
    <property type="entry name" value="Asp_carbamoyltransf_Asp/Orn-bd"/>
</dbReference>
<dbReference type="NCBIfam" id="NF003671">
    <property type="entry name" value="PRK05294.1"/>
    <property type="match status" value="1"/>
</dbReference>
<dbReference type="PROSITE" id="PS51855">
    <property type="entry name" value="MGS"/>
    <property type="match status" value="1"/>
</dbReference>
<comment type="catalytic activity">
    <reaction evidence="31">
        <text>(S)-dihydroorotate + H2O = N-carbamoyl-L-aspartate + H(+)</text>
        <dbReference type="Rhea" id="RHEA:24296"/>
        <dbReference type="ChEBI" id="CHEBI:15377"/>
        <dbReference type="ChEBI" id="CHEBI:15378"/>
        <dbReference type="ChEBI" id="CHEBI:30864"/>
        <dbReference type="ChEBI" id="CHEBI:32814"/>
        <dbReference type="EC" id="3.5.2.3"/>
    </reaction>
</comment>
<dbReference type="Pfam" id="PF00117">
    <property type="entry name" value="GATase"/>
    <property type="match status" value="1"/>
</dbReference>
<sequence>MAEMASLVLEDGTTFRGRVFGANVSVSGEVVFQTGMVGYPEALTDPSYRCQLLTLTYPLVGNYGVPKDEEGEFGLSRWFESSKIHAAALIIGELAESPSHWSSVKSLDQWLKEQGIPGLQGVDTRCLTKKIREKGTMLGKLVMDGTPESSIPFDNPDQRNLVQEVSMKEPQVFNPSGSLRITVVDCGIKYNQIRCLAQRGARVTVVPWDHLLDPNDFDGLFISNGPGDPQLCQATINNVKKVVCVDHPKPVFGICLGNQLLSLVIGAKTYKMKYGNRGHNQPCIHNGTDRCFITSQNHGFAVDPDTLPEDWDVLFTNANDHTNEGIVHNTKPLFSVQFHPEHMAGPTDLVSLFDVFLNTVKDHKEGKAAQSVKQRLMDHLTFPGSPKAKEICRPRKVLILGSGGLSIGQAGEFDYSGSQAIKALKEENIQTVLINPNIATVQTSKGLADKVYFLPITPEYVTQVIKNERPDGVLLTFGGQTALNCGVELTKLDRKIFVEKMEEINEHVAPSEAALSVEQAVAAAERLGYPVLVRSAFALGGLGSGFANNREELTSLVTSAFAHTSQVLVDKSLKGWKEIEYEVVRDAYDNCVTVCNMENIDPLGIHTGESIVVAPSQTLNDHEYNMLRNTAIKVIRHLGIVGECNIQYALNPESEQVNARLSRSSALASKATGYPLAYVAAKLGLGIPLPQLKNSVTNQTTANFEPSLDYCVVKVPRWDLSKFLRVSTKIGSSMKSVGEVMAIGRSFEEAFQKALRMVDENCVGFDHTIKPVSEKELQTPTDKRIFVLAAAFRAGYTVDQLYELTKIDRWFLHKMKNIADHERLLETYNQVRNSTMPPEVMRKAKQLGFSDKQIALAVQSTELAVRKLRHDWSILPVVKQIDTVAAEWPAHTNYLYLTYHGTENDLSFNDQHVMVIGSGVYRIGSSVEFDWCAVGCITELREMGYKTIMVNYNPETVSTDYDMCDRLYFDEISFEVVMDIYERENPEGVILSMGGQLPNNIAMSLHRQQCRILGTSPEFIDCAENRFKFSRMLDTIGISQPQWKELSETESAVKFCETVGYPCLVRPSYVLSGAAMNVAYSDSDLEKYLTNAVAVSKEHPVVISKFIQEAKEIDVDAVACDGVVMAIAVSEHVENAGVHSGDATLVTPPQDLNQKTIERIKLIVHAIGQELQVTGPFNLQLIAKDDQLKVIECNVRVSRSFPFVSKTLGVNLVALATQAIMGENVEPVGLMSGKGIVGVKVPQFSFSRLAGADVVLGVEMASTGEVACFGENRYEAYLKAMLSTGFKIPKKNILLSIGSYKNKSELLPTVQALESLGYDLYASLGTADFYTEHGVKVMAVDWPFEEEDSECATKEKQRSIMNYLEENHFDLVINLSMRNSGGRRLSSFVTKGYRTRRMAIDYSVPLIIDIKCTKLFVQALRQIGRTPPVKTHIDSMASQTLVRLPGLIDVHVHLREPGATHKEDFSSGTAAALAGGVTLVCAMPNTAPSITDASTLSLVQKLAKAGCRCDYALYLGAASDNAAVLPSIASQAAGLKMYLNDTYSTLKMDNVSLWMEHFEKWPKQMPIVAHAEKQTVAAILMVAQLYQRPVHICHVARKEEILIIRAAKQKGIQVTCEAAPHHLFLCEENVPDIGDGRAQVRPMLGTREDMEALWENLDIIDCFATDHAPHAVEEKNSERPPPGYPGLETMLPLLLTAVSDGRLTLDDIIRRLYDNPRRIFNLPVQENTYVEVDLEQEWVIPQAMQFTKSKWTPFQGLKVKGKVRRVVLRGEVAYIDGQVGTHANTSCCRLFMFTTPSPRRAAREAGYLLPPRIHRSSDPGLPPASAGDGYSHPPPLSRLLSPQSGPGQIPPGQVSHFQMSPLLHPLVGQHILSVSQFSKEQISHLFNVAHTLRLMVQKERSVDILKGKVMASMFYEVSTRTSSSFAAAMQRLGGSVVHFSESTSSTQKGESLADSVQTMSCYADVLVLRHPTPGAVEVASRHCRKPVINAGDGVGEHPTQALLDVFTIREELGTVNGMTITMVGDLKHGRTVHSLAKLLTQYRITLRYVAPKNLHMPAEIISYVASKGIKQEEFESIEEALPETDVLYMTRIQKERFASEEEYKASFGQFILTPHIMTVAKKKMVVMHPLPRVNEISAEVDTDPRAAYFRQAENGMYIRMALLATVMGR</sequence>
<evidence type="ECO:0000256" key="31">
    <source>
        <dbReference type="ARBA" id="ARBA00048492"/>
    </source>
</evidence>
<dbReference type="InterPro" id="IPR002474">
    <property type="entry name" value="CarbamoylP_synth_ssu_N"/>
</dbReference>
<organism evidence="42 43">
    <name type="scientific">Amphiprion ocellaris</name>
    <name type="common">Clown anemonefish</name>
    <dbReference type="NCBI Taxonomy" id="80972"/>
    <lineage>
        <taxon>Eukaryota</taxon>
        <taxon>Metazoa</taxon>
        <taxon>Chordata</taxon>
        <taxon>Craniata</taxon>
        <taxon>Vertebrata</taxon>
        <taxon>Euteleostomi</taxon>
        <taxon>Actinopterygii</taxon>
        <taxon>Neopterygii</taxon>
        <taxon>Teleostei</taxon>
        <taxon>Neoteleostei</taxon>
        <taxon>Acanthomorphata</taxon>
        <taxon>Ovalentaria</taxon>
        <taxon>Pomacentridae</taxon>
        <taxon>Amphiprion</taxon>
    </lineage>
</organism>
<dbReference type="InterPro" id="IPR011059">
    <property type="entry name" value="Metal-dep_hydrolase_composite"/>
</dbReference>
<dbReference type="GO" id="GO:0004070">
    <property type="term" value="F:aspartate carbamoyltransferase activity"/>
    <property type="evidence" value="ECO:0007669"/>
    <property type="project" value="UniProtKB-EC"/>
</dbReference>
<dbReference type="FunFam" id="3.40.50.1380:FF:000005">
    <property type="entry name" value="CAD protein-like isoform X1"/>
    <property type="match status" value="1"/>
</dbReference>
<evidence type="ECO:0000256" key="18">
    <source>
        <dbReference type="ARBA" id="ARBA00022741"/>
    </source>
</evidence>
<evidence type="ECO:0000256" key="38">
    <source>
        <dbReference type="PROSITE-ProRule" id="PRU00409"/>
    </source>
</evidence>
<evidence type="ECO:0000256" key="6">
    <source>
        <dbReference type="ARBA" id="ARBA00004880"/>
    </source>
</evidence>
<dbReference type="EC" id="2.1.3.2" evidence="10"/>
<dbReference type="Gene3D" id="3.40.50.1370">
    <property type="entry name" value="Aspartate/ornithine carbamoyltransferase"/>
    <property type="match status" value="2"/>
</dbReference>
<dbReference type="SUPFAM" id="SSF51338">
    <property type="entry name" value="Composite domain of metallo-dependent hydrolases"/>
    <property type="match status" value="1"/>
</dbReference>
<dbReference type="Ensembl" id="ENSAOCT00000034258.1">
    <property type="protein sequence ID" value="ENSAOCP00000076005.1"/>
    <property type="gene ID" value="ENSAOCG00000006496.2"/>
</dbReference>
<evidence type="ECO:0000256" key="24">
    <source>
        <dbReference type="ARBA" id="ARBA00023268"/>
    </source>
</evidence>
<evidence type="ECO:0000259" key="40">
    <source>
        <dbReference type="PROSITE" id="PS50975"/>
    </source>
</evidence>
<dbReference type="InterPro" id="IPR006275">
    <property type="entry name" value="CPSase_lsu"/>
</dbReference>
<dbReference type="PRINTS" id="PR00099">
    <property type="entry name" value="CPSGATASE"/>
</dbReference>
<evidence type="ECO:0000256" key="19">
    <source>
        <dbReference type="ARBA" id="ARBA00022801"/>
    </source>
</evidence>
<evidence type="ECO:0000256" key="12">
    <source>
        <dbReference type="ARBA" id="ARBA00022533"/>
    </source>
</evidence>
<dbReference type="InterPro" id="IPR035686">
    <property type="entry name" value="CPSase_GATase1"/>
</dbReference>
<dbReference type="Proteomes" id="UP001501940">
    <property type="component" value="Chromosome 12"/>
</dbReference>
<evidence type="ECO:0000256" key="16">
    <source>
        <dbReference type="ARBA" id="ARBA00022723"/>
    </source>
</evidence>
<comment type="catalytic activity">
    <reaction evidence="34">
        <text>L-glutamine + H2O = L-glutamate + NH4(+)</text>
        <dbReference type="Rhea" id="RHEA:15889"/>
        <dbReference type="ChEBI" id="CHEBI:15377"/>
        <dbReference type="ChEBI" id="CHEBI:28938"/>
        <dbReference type="ChEBI" id="CHEBI:29985"/>
        <dbReference type="ChEBI" id="CHEBI:58359"/>
        <dbReference type="EC" id="3.5.1.2"/>
    </reaction>
</comment>
<dbReference type="InterPro" id="IPR011761">
    <property type="entry name" value="ATP-grasp"/>
</dbReference>
<evidence type="ECO:0000256" key="25">
    <source>
        <dbReference type="ARBA" id="ARBA00043968"/>
    </source>
</evidence>
<dbReference type="SMART" id="SM01097">
    <property type="entry name" value="CPSase_sm_chain"/>
    <property type="match status" value="1"/>
</dbReference>
<evidence type="ECO:0000256" key="9">
    <source>
        <dbReference type="ARBA" id="ARBA00012918"/>
    </source>
</evidence>
<dbReference type="CDD" id="cd01316">
    <property type="entry name" value="CAD_DHOase"/>
    <property type="match status" value="1"/>
</dbReference>
<dbReference type="InterPro" id="IPR036914">
    <property type="entry name" value="MGS-like_dom_sf"/>
</dbReference>
<dbReference type="InterPro" id="IPR032466">
    <property type="entry name" value="Metal_Hydrolase"/>
</dbReference>
<keyword evidence="15" id="KW-0808">Transferase</keyword>
<dbReference type="PRINTS" id="PR00100">
    <property type="entry name" value="AOTCASE"/>
</dbReference>
<dbReference type="SUPFAM" id="SSF51556">
    <property type="entry name" value="Metallo-dependent hydrolases"/>
    <property type="match status" value="1"/>
</dbReference>
<keyword evidence="24" id="KW-0511">Multifunctional enzyme</keyword>
<evidence type="ECO:0000256" key="11">
    <source>
        <dbReference type="ARBA" id="ARBA00022490"/>
    </source>
</evidence>
<evidence type="ECO:0000256" key="15">
    <source>
        <dbReference type="ARBA" id="ARBA00022679"/>
    </source>
</evidence>
<dbReference type="FunFam" id="3.40.50.1370:FF:000005">
    <property type="entry name" value="CAD protein-like isoform X1"/>
    <property type="match status" value="1"/>
</dbReference>
<evidence type="ECO:0000256" key="26">
    <source>
        <dbReference type="ARBA" id="ARBA00043979"/>
    </source>
</evidence>
<dbReference type="InterPro" id="IPR006274">
    <property type="entry name" value="CarbamoylP_synth_ssu"/>
</dbReference>
<dbReference type="Gene3D" id="3.50.30.20">
    <property type="entry name" value="Carbamoyl-phosphate synthase small subunit, N-terminal domain"/>
    <property type="match status" value="1"/>
</dbReference>
<keyword evidence="19" id="KW-0378">Hydrolase</keyword>
<evidence type="ECO:0000259" key="41">
    <source>
        <dbReference type="PROSITE" id="PS51855"/>
    </source>
</evidence>
<dbReference type="Pfam" id="PF02786">
    <property type="entry name" value="CPSase_L_D2"/>
    <property type="match status" value="2"/>
</dbReference>
<dbReference type="GO" id="GO:0005951">
    <property type="term" value="C:carbamoyl-phosphate synthase complex"/>
    <property type="evidence" value="ECO:0007669"/>
    <property type="project" value="TreeGrafter"/>
</dbReference>
<evidence type="ECO:0000256" key="14">
    <source>
        <dbReference type="ARBA" id="ARBA00022598"/>
    </source>
</evidence>
<comment type="similarity">
    <text evidence="28">In the 2nd section; belongs to the CarB family.</text>
</comment>
<dbReference type="EC" id="6.3.4.16" evidence="29"/>
<reference evidence="42 43" key="1">
    <citation type="submission" date="2022-01" db="EMBL/GenBank/DDBJ databases">
        <title>A chromosome-scale genome assembly of the false clownfish, Amphiprion ocellaris.</title>
        <authorList>
            <person name="Ryu T."/>
        </authorList>
    </citation>
    <scope>NUCLEOTIDE SEQUENCE [LARGE SCALE GENOMIC DNA]</scope>
</reference>
<evidence type="ECO:0000256" key="33">
    <source>
        <dbReference type="ARBA" id="ARBA00048859"/>
    </source>
</evidence>
<dbReference type="FunFam" id="3.40.50.880:FF:000006">
    <property type="entry name" value="Carbamoyl-phosphate synthase 1, mitochondrial"/>
    <property type="match status" value="1"/>
</dbReference>
<evidence type="ECO:0000256" key="27">
    <source>
        <dbReference type="ARBA" id="ARBA00043984"/>
    </source>
</evidence>
<dbReference type="GO" id="GO:0046872">
    <property type="term" value="F:metal ion binding"/>
    <property type="evidence" value="ECO:0007669"/>
    <property type="project" value="UniProtKB-KW"/>
</dbReference>
<evidence type="ECO:0000256" key="8">
    <source>
        <dbReference type="ARBA" id="ARBA00012860"/>
    </source>
</evidence>
<keyword evidence="21 38" id="KW-0067">ATP-binding</keyword>
<dbReference type="NCBIfam" id="TIGR00670">
    <property type="entry name" value="asp_carb_tr"/>
    <property type="match status" value="1"/>
</dbReference>
<dbReference type="PRINTS" id="PR00098">
    <property type="entry name" value="CPSASE"/>
</dbReference>
<evidence type="ECO:0000256" key="2">
    <source>
        <dbReference type="ARBA" id="ARBA00004123"/>
    </source>
</evidence>
<dbReference type="PROSITE" id="PS00483">
    <property type="entry name" value="DIHYDROOROTASE_2"/>
    <property type="match status" value="1"/>
</dbReference>
<feature type="region of interest" description="Disordered" evidence="39">
    <location>
        <begin position="1812"/>
        <end position="1855"/>
    </location>
</feature>
<dbReference type="PRINTS" id="PR00101">
    <property type="entry name" value="ATCASE"/>
</dbReference>
<dbReference type="Gene3D" id="3.40.50.1380">
    <property type="entry name" value="Methylglyoxal synthase-like domain"/>
    <property type="match status" value="1"/>
</dbReference>
<dbReference type="SUPFAM" id="SSF52021">
    <property type="entry name" value="Carbamoyl phosphate synthetase, small subunit N-terminal domain"/>
    <property type="match status" value="1"/>
</dbReference>
<dbReference type="SMART" id="SM01096">
    <property type="entry name" value="CPSase_L_D3"/>
    <property type="match status" value="1"/>
</dbReference>
<evidence type="ECO:0000256" key="21">
    <source>
        <dbReference type="ARBA" id="ARBA00022840"/>
    </source>
</evidence>
<evidence type="ECO:0000256" key="39">
    <source>
        <dbReference type="SAM" id="MobiDB-lite"/>
    </source>
</evidence>
<dbReference type="GO" id="GO:0006221">
    <property type="term" value="P:pyrimidine nucleotide biosynthetic process"/>
    <property type="evidence" value="ECO:0007669"/>
    <property type="project" value="UniProtKB-KW"/>
</dbReference>
<evidence type="ECO:0000256" key="34">
    <source>
        <dbReference type="ARBA" id="ARBA00049534"/>
    </source>
</evidence>
<evidence type="ECO:0000256" key="23">
    <source>
        <dbReference type="ARBA" id="ARBA00023242"/>
    </source>
</evidence>
<evidence type="ECO:0000313" key="43">
    <source>
        <dbReference type="Proteomes" id="UP001501940"/>
    </source>
</evidence>